<accession>A0A0R3S4T2</accession>
<reference evidence="3" key="1">
    <citation type="submission" date="2017-02" db="UniProtKB">
        <authorList>
            <consortium name="WormBaseParasite"/>
        </authorList>
    </citation>
    <scope>IDENTIFICATION</scope>
</reference>
<evidence type="ECO:0000256" key="1">
    <source>
        <dbReference type="SAM" id="MobiDB-lite"/>
    </source>
</evidence>
<dbReference type="Proteomes" id="UP000050640">
    <property type="component" value="Unplaced"/>
</dbReference>
<feature type="region of interest" description="Disordered" evidence="1">
    <location>
        <begin position="25"/>
        <end position="163"/>
    </location>
</feature>
<organism evidence="2 3">
    <name type="scientific">Elaeophora elaphi</name>
    <dbReference type="NCBI Taxonomy" id="1147741"/>
    <lineage>
        <taxon>Eukaryota</taxon>
        <taxon>Metazoa</taxon>
        <taxon>Ecdysozoa</taxon>
        <taxon>Nematoda</taxon>
        <taxon>Chromadorea</taxon>
        <taxon>Rhabditida</taxon>
        <taxon>Spirurina</taxon>
        <taxon>Spiruromorpha</taxon>
        <taxon>Filarioidea</taxon>
        <taxon>Onchocercidae</taxon>
        <taxon>Elaeophora</taxon>
    </lineage>
</organism>
<proteinExistence type="predicted"/>
<keyword evidence="2" id="KW-1185">Reference proteome</keyword>
<feature type="compositionally biased region" description="Basic residues" evidence="1">
    <location>
        <begin position="126"/>
        <end position="146"/>
    </location>
</feature>
<dbReference type="WBParaSite" id="EEL_0000980101-mRNA-1">
    <property type="protein sequence ID" value="EEL_0000980101-mRNA-1"/>
    <property type="gene ID" value="EEL_0000980101"/>
</dbReference>
<feature type="compositionally biased region" description="Basic and acidic residues" evidence="1">
    <location>
        <begin position="147"/>
        <end position="163"/>
    </location>
</feature>
<name>A0A0R3S4T2_9BILA</name>
<sequence>MLLLSTVIVDHLLLYRFIEFDELQSDEKKKADNGDNVSSNQTREGIRDSNGARQFPDPDDKEVLFYPPVTEPTPSTKRKREEELEKDKEEKIREGFYQSRSDEDDTLEPIKSLKDEETDPADKSNVSRKVKRKKSASQRGSVKKLKKNENSKKENKEQRKAEN</sequence>
<dbReference type="AlphaFoldDB" id="A0A0R3S4T2"/>
<feature type="compositionally biased region" description="Basic and acidic residues" evidence="1">
    <location>
        <begin position="79"/>
        <end position="94"/>
    </location>
</feature>
<evidence type="ECO:0000313" key="3">
    <source>
        <dbReference type="WBParaSite" id="EEL_0000980101-mRNA-1"/>
    </source>
</evidence>
<evidence type="ECO:0000313" key="2">
    <source>
        <dbReference type="Proteomes" id="UP000050640"/>
    </source>
</evidence>
<protein>
    <submittedName>
        <fullName evidence="3">BLVR domain-containing protein</fullName>
    </submittedName>
</protein>